<proteinExistence type="predicted"/>
<dbReference type="EMBL" id="JABWDY010042587">
    <property type="protein sequence ID" value="KAF5176570.1"/>
    <property type="molecule type" value="Genomic_DNA"/>
</dbReference>
<keyword evidence="2" id="KW-1185">Reference proteome</keyword>
<evidence type="ECO:0000313" key="2">
    <source>
        <dbReference type="Proteomes" id="UP000554482"/>
    </source>
</evidence>
<protein>
    <submittedName>
        <fullName evidence="1">Uncharacterized protein</fullName>
    </submittedName>
</protein>
<accession>A0A7J6UWK3</accession>
<comment type="caution">
    <text evidence="1">The sequence shown here is derived from an EMBL/GenBank/DDBJ whole genome shotgun (WGS) entry which is preliminary data.</text>
</comment>
<organism evidence="1 2">
    <name type="scientific">Thalictrum thalictroides</name>
    <name type="common">Rue-anemone</name>
    <name type="synonym">Anemone thalictroides</name>
    <dbReference type="NCBI Taxonomy" id="46969"/>
    <lineage>
        <taxon>Eukaryota</taxon>
        <taxon>Viridiplantae</taxon>
        <taxon>Streptophyta</taxon>
        <taxon>Embryophyta</taxon>
        <taxon>Tracheophyta</taxon>
        <taxon>Spermatophyta</taxon>
        <taxon>Magnoliopsida</taxon>
        <taxon>Ranunculales</taxon>
        <taxon>Ranunculaceae</taxon>
        <taxon>Thalictroideae</taxon>
        <taxon>Thalictrum</taxon>
    </lineage>
</organism>
<gene>
    <name evidence="1" type="ORF">FRX31_033843</name>
</gene>
<dbReference type="Proteomes" id="UP000554482">
    <property type="component" value="Unassembled WGS sequence"/>
</dbReference>
<dbReference type="AlphaFoldDB" id="A0A7J6UWK3"/>
<evidence type="ECO:0000313" key="1">
    <source>
        <dbReference type="EMBL" id="KAF5176570.1"/>
    </source>
</evidence>
<dbReference type="OrthoDB" id="1194645at2759"/>
<name>A0A7J6UWK3_THATH</name>
<reference evidence="1 2" key="1">
    <citation type="submission" date="2020-06" db="EMBL/GenBank/DDBJ databases">
        <title>Transcriptomic and genomic resources for Thalictrum thalictroides and T. hernandezii: Facilitating candidate gene discovery in an emerging model plant lineage.</title>
        <authorList>
            <person name="Arias T."/>
            <person name="Riano-Pachon D.M."/>
            <person name="Di Stilio V.S."/>
        </authorList>
    </citation>
    <scope>NUCLEOTIDE SEQUENCE [LARGE SCALE GENOMIC DNA]</scope>
    <source>
        <strain evidence="2">cv. WT478/WT964</strain>
        <tissue evidence="1">Leaves</tissue>
    </source>
</reference>
<sequence>MIRNFLWSGNPTSSKEVSISWEKCCKPLEEGGLGFGRLKEINLALLMILAWHIMSEHDDFANFMSRKYFIRDGELIDYYVKSSIWSVIKWAYLEDGLTLDSQAMVGCRATVNSIIHNNSWNVPVQVQSLFTRTNMYIFDIPALASSEEDKLMWILDSAVKAFESMKLPWWMKRRWTSCRQKLLSCP</sequence>